<reference evidence="2" key="1">
    <citation type="journal article" date="2023" name="Front. Plant Sci.">
        <title>Chromosomal-level genome assembly of Melastoma candidum provides insights into trichome evolution.</title>
        <authorList>
            <person name="Zhong Y."/>
            <person name="Wu W."/>
            <person name="Sun C."/>
            <person name="Zou P."/>
            <person name="Liu Y."/>
            <person name="Dai S."/>
            <person name="Zhou R."/>
        </authorList>
    </citation>
    <scope>NUCLEOTIDE SEQUENCE [LARGE SCALE GENOMIC DNA]</scope>
</reference>
<accession>A0ACB9SCX5</accession>
<sequence>MLKGLLNDCSYVFSKPGANSEKTSRAIYSEENVEFDYELVAVALCDDDSDLKRVKHIVDPSLNRKQRGWNVRIGTEEIYAEFYHPQPVINVHIKRTV</sequence>
<dbReference type="Proteomes" id="UP001057402">
    <property type="component" value="Chromosome 1"/>
</dbReference>
<organism evidence="1 2">
    <name type="scientific">Melastoma candidum</name>
    <dbReference type="NCBI Taxonomy" id="119954"/>
    <lineage>
        <taxon>Eukaryota</taxon>
        <taxon>Viridiplantae</taxon>
        <taxon>Streptophyta</taxon>
        <taxon>Embryophyta</taxon>
        <taxon>Tracheophyta</taxon>
        <taxon>Spermatophyta</taxon>
        <taxon>Magnoliopsida</taxon>
        <taxon>eudicotyledons</taxon>
        <taxon>Gunneridae</taxon>
        <taxon>Pentapetalae</taxon>
        <taxon>rosids</taxon>
        <taxon>malvids</taxon>
        <taxon>Myrtales</taxon>
        <taxon>Melastomataceae</taxon>
        <taxon>Melastomatoideae</taxon>
        <taxon>Melastomateae</taxon>
        <taxon>Melastoma</taxon>
    </lineage>
</organism>
<evidence type="ECO:0000313" key="2">
    <source>
        <dbReference type="Proteomes" id="UP001057402"/>
    </source>
</evidence>
<protein>
    <submittedName>
        <fullName evidence="1">Uncharacterized protein</fullName>
    </submittedName>
</protein>
<evidence type="ECO:0000313" key="1">
    <source>
        <dbReference type="EMBL" id="KAI4388730.1"/>
    </source>
</evidence>
<keyword evidence="2" id="KW-1185">Reference proteome</keyword>
<comment type="caution">
    <text evidence="1">The sequence shown here is derived from an EMBL/GenBank/DDBJ whole genome shotgun (WGS) entry which is preliminary data.</text>
</comment>
<gene>
    <name evidence="1" type="ORF">MLD38_001035</name>
</gene>
<name>A0ACB9SCX5_9MYRT</name>
<dbReference type="EMBL" id="CM042880">
    <property type="protein sequence ID" value="KAI4388730.1"/>
    <property type="molecule type" value="Genomic_DNA"/>
</dbReference>
<proteinExistence type="predicted"/>